<comment type="caution">
    <text evidence="7">The sequence shown here is derived from an EMBL/GenBank/DDBJ whole genome shotgun (WGS) entry which is preliminary data.</text>
</comment>
<dbReference type="RefSeq" id="WP_096651557.1">
    <property type="nucleotide sequence ID" value="NZ_NWUX01000008.1"/>
</dbReference>
<gene>
    <name evidence="7" type="ORF">CPA45_10805</name>
</gene>
<evidence type="ECO:0000256" key="4">
    <source>
        <dbReference type="ARBA" id="ARBA00022729"/>
    </source>
</evidence>
<dbReference type="AlphaFoldDB" id="A0A2A4HL92"/>
<evidence type="ECO:0000259" key="6">
    <source>
        <dbReference type="SMART" id="SM00062"/>
    </source>
</evidence>
<dbReference type="SUPFAM" id="SSF53850">
    <property type="entry name" value="Periplasmic binding protein-like II"/>
    <property type="match status" value="1"/>
</dbReference>
<evidence type="ECO:0000256" key="1">
    <source>
        <dbReference type="ARBA" id="ARBA00004418"/>
    </source>
</evidence>
<dbReference type="Proteomes" id="UP000218677">
    <property type="component" value="Unassembled WGS sequence"/>
</dbReference>
<dbReference type="PANTHER" id="PTHR30024">
    <property type="entry name" value="ALIPHATIC SULFONATES-BINDING PROTEIN-RELATED"/>
    <property type="match status" value="1"/>
</dbReference>
<dbReference type="InterPro" id="IPR001638">
    <property type="entry name" value="Solute-binding_3/MltF_N"/>
</dbReference>
<feature type="chain" id="PRO_5012291437" evidence="5">
    <location>
        <begin position="29"/>
        <end position="336"/>
    </location>
</feature>
<organism evidence="7 8">
    <name type="scientific">Vreelandella nigrificans</name>
    <dbReference type="NCBI Taxonomy" id="2042704"/>
    <lineage>
        <taxon>Bacteria</taxon>
        <taxon>Pseudomonadati</taxon>
        <taxon>Pseudomonadota</taxon>
        <taxon>Gammaproteobacteria</taxon>
        <taxon>Oceanospirillales</taxon>
        <taxon>Halomonadaceae</taxon>
        <taxon>Vreelandella</taxon>
    </lineage>
</organism>
<dbReference type="OrthoDB" id="286202at2"/>
<dbReference type="GO" id="GO:0042597">
    <property type="term" value="C:periplasmic space"/>
    <property type="evidence" value="ECO:0007669"/>
    <property type="project" value="UniProtKB-SubCell"/>
</dbReference>
<proteinExistence type="inferred from homology"/>
<comment type="subcellular location">
    <subcellularLocation>
        <location evidence="1">Periplasm</location>
    </subcellularLocation>
</comment>
<dbReference type="Gene3D" id="3.40.190.10">
    <property type="entry name" value="Periplasmic binding protein-like II"/>
    <property type="match status" value="2"/>
</dbReference>
<name>A0A2A4HL92_9GAMM</name>
<dbReference type="GO" id="GO:0042626">
    <property type="term" value="F:ATPase-coupled transmembrane transporter activity"/>
    <property type="evidence" value="ECO:0007669"/>
    <property type="project" value="InterPro"/>
</dbReference>
<accession>A0A2A4HL92</accession>
<keyword evidence="8" id="KW-1185">Reference proteome</keyword>
<dbReference type="GO" id="GO:0016020">
    <property type="term" value="C:membrane"/>
    <property type="evidence" value="ECO:0007669"/>
    <property type="project" value="InterPro"/>
</dbReference>
<dbReference type="CDD" id="cd13558">
    <property type="entry name" value="PBP2_SsuA_like_2"/>
    <property type="match status" value="1"/>
</dbReference>
<sequence>MRITRLLPTWLNLVSLTLAIISSAPSFAAASAADELADVTLRVAVYKGGDQLRLEAAGLLDTPYQIEWREFGAGSQMLEAINANAIDFASGSETPPVFAAHGSADFRLVAALKNDVNHQVVLVPEGSEITSIEELAGKRVGYVRGTTTHYYLLQMLDEAGLGFEDIDPRNLSPTDGAAAFSRGDLDAWAIYGYSVPLTQQLTGARVLKTAAGYLSGNFLYYANTSALEDPAKSAAIEDFLERLQHSYQWQNENEEAFASLQSNEIRVPENVILSMFHNKSQPAEVTGVTAEAIDSAQDVADVFAHFGVLSSPVDLTPYWDDRFNARLASEDEGQVL</sequence>
<feature type="signal peptide" evidence="5">
    <location>
        <begin position="1"/>
        <end position="28"/>
    </location>
</feature>
<evidence type="ECO:0000256" key="2">
    <source>
        <dbReference type="ARBA" id="ARBA00010742"/>
    </source>
</evidence>
<keyword evidence="3" id="KW-0813">Transport</keyword>
<dbReference type="PANTHER" id="PTHR30024:SF48">
    <property type="entry name" value="ABC TRANSPORTER SUBSTRATE-BINDING PROTEIN"/>
    <property type="match status" value="1"/>
</dbReference>
<dbReference type="NCBIfam" id="TIGR01728">
    <property type="entry name" value="SsuA_fam"/>
    <property type="match status" value="1"/>
</dbReference>
<evidence type="ECO:0000256" key="3">
    <source>
        <dbReference type="ARBA" id="ARBA00022448"/>
    </source>
</evidence>
<evidence type="ECO:0000256" key="5">
    <source>
        <dbReference type="SAM" id="SignalP"/>
    </source>
</evidence>
<comment type="similarity">
    <text evidence="2">Belongs to the bacterial solute-binding protein SsuA/TauA family.</text>
</comment>
<dbReference type="InterPro" id="IPR010067">
    <property type="entry name" value="ABC_SsuA_sub-bd"/>
</dbReference>
<dbReference type="InterPro" id="IPR015168">
    <property type="entry name" value="SsuA/THI5"/>
</dbReference>
<dbReference type="Pfam" id="PF09084">
    <property type="entry name" value="NMT1"/>
    <property type="match status" value="1"/>
</dbReference>
<dbReference type="EMBL" id="NWUX01000008">
    <property type="protein sequence ID" value="PCF95540.1"/>
    <property type="molecule type" value="Genomic_DNA"/>
</dbReference>
<protein>
    <submittedName>
        <fullName evidence="7">Sulfonate ABC transporter substrate-binding protein</fullName>
    </submittedName>
</protein>
<evidence type="ECO:0000313" key="7">
    <source>
        <dbReference type="EMBL" id="PCF95540.1"/>
    </source>
</evidence>
<feature type="domain" description="Solute-binding protein family 3/N-terminal" evidence="6">
    <location>
        <begin position="40"/>
        <end position="253"/>
    </location>
</feature>
<dbReference type="SMART" id="SM00062">
    <property type="entry name" value="PBPb"/>
    <property type="match status" value="1"/>
</dbReference>
<evidence type="ECO:0000313" key="8">
    <source>
        <dbReference type="Proteomes" id="UP000218677"/>
    </source>
</evidence>
<reference evidence="8" key="1">
    <citation type="submission" date="2017-09" db="EMBL/GenBank/DDBJ databases">
        <authorList>
            <person name="Cho G.-S."/>
            <person name="Oguntoyinbo F.A."/>
            <person name="Cnockaert M."/>
            <person name="Kabisch J."/>
            <person name="Neve H."/>
            <person name="Bockelmann W."/>
            <person name="Wenning M."/>
            <person name="Franz C.M."/>
            <person name="Vandamme P."/>
        </authorList>
    </citation>
    <scope>NUCLEOTIDE SEQUENCE [LARGE SCALE GENOMIC DNA]</scope>
    <source>
        <strain evidence="8">MBT G8648</strain>
    </source>
</reference>
<keyword evidence="4 5" id="KW-0732">Signal</keyword>